<protein>
    <submittedName>
        <fullName evidence="1">Uncharacterized protein</fullName>
    </submittedName>
</protein>
<reference evidence="1" key="1">
    <citation type="submission" date="2024-05" db="EMBL/GenBank/DDBJ databases">
        <authorList>
            <person name="McLoud J.D."/>
            <person name="Baliraine F.N."/>
            <person name="Hughes B.M."/>
            <person name="Berberian A."/>
            <person name="Gonzalez P.A."/>
            <person name="Chastain R.L."/>
            <person name="Lessert D.E."/>
            <person name="LeBlanc M.T."/>
            <person name="Varma P."/>
            <person name="Jett A.M."/>
            <person name="Love D."/>
            <person name="Clark O.A."/>
            <person name="Longoria L.M."/>
            <person name="Gutierrez A.M."/>
            <person name="McDaniel M.S."/>
            <person name="Mumphrey A.K."/>
            <person name="Garlena R.A."/>
            <person name="Viland M.D."/>
            <person name="Lewis C.M."/>
            <person name="Russell D.A."/>
            <person name="Jacobs-Sera D."/>
            <person name="Hatfull G.F."/>
        </authorList>
    </citation>
    <scope>NUCLEOTIDE SEQUENCE</scope>
</reference>
<name>A0AAU8GSW4_9CAUD</name>
<organism evidence="1">
    <name type="scientific">Mycobacterium phage Pygmy</name>
    <dbReference type="NCBI Taxonomy" id="3158879"/>
    <lineage>
        <taxon>Viruses</taxon>
        <taxon>Duplodnaviria</taxon>
        <taxon>Heunggongvirae</taxon>
        <taxon>Uroviricota</taxon>
        <taxon>Caudoviricetes</taxon>
    </lineage>
</organism>
<proteinExistence type="predicted"/>
<evidence type="ECO:0000313" key="1">
    <source>
        <dbReference type="EMBL" id="XCH44044.1"/>
    </source>
</evidence>
<dbReference type="EMBL" id="PP758913">
    <property type="protein sequence ID" value="XCH44044.1"/>
    <property type="molecule type" value="Genomic_DNA"/>
</dbReference>
<gene>
    <name evidence="1" type="primary">60</name>
    <name evidence="1" type="ORF">SEA_PYGMY_60</name>
</gene>
<sequence length="40" mass="4232">MTWTPPSLPPGGIVAAIAGRLGGVRVCRFTLEPTPAQEKR</sequence>
<accession>A0AAU8GSW4</accession>